<organism evidence="6 7">
    <name type="scientific">Candidatus Pseudoramibacter fermentans</name>
    <dbReference type="NCBI Taxonomy" id="2594427"/>
    <lineage>
        <taxon>Bacteria</taxon>
        <taxon>Bacillati</taxon>
        <taxon>Bacillota</taxon>
        <taxon>Clostridia</taxon>
        <taxon>Eubacteriales</taxon>
        <taxon>Eubacteriaceae</taxon>
        <taxon>Pseudoramibacter</taxon>
    </lineage>
</organism>
<dbReference type="Gene3D" id="3.40.1090.10">
    <property type="entry name" value="Cytosolic phospholipase A2 catalytic domain"/>
    <property type="match status" value="1"/>
</dbReference>
<reference evidence="6" key="1">
    <citation type="journal article" date="2020" name="Appl. Environ. Microbiol.">
        <title>Medium-Chain Fatty Acid Synthesis by 'Candidatus Weimeria bifida' gen. nov., sp. nov., and 'Candidatus Pseudoramibacter fermentans' sp. nov.</title>
        <authorList>
            <person name="Scarborough M.J."/>
            <person name="Myers K.S."/>
            <person name="Donohue T.J."/>
            <person name="Noguera D.R."/>
        </authorList>
    </citation>
    <scope>NUCLEOTIDE SEQUENCE</scope>
    <source>
        <strain evidence="6">EUB1.1</strain>
    </source>
</reference>
<evidence type="ECO:0000259" key="5">
    <source>
        <dbReference type="PROSITE" id="PS51635"/>
    </source>
</evidence>
<feature type="active site" description="Proton acceptor" evidence="4">
    <location>
        <position position="171"/>
    </location>
</feature>
<gene>
    <name evidence="6" type="ORF">FRC53_09080</name>
</gene>
<evidence type="ECO:0000256" key="3">
    <source>
        <dbReference type="ARBA" id="ARBA00023098"/>
    </source>
</evidence>
<dbReference type="InterPro" id="IPR016035">
    <property type="entry name" value="Acyl_Trfase/lysoPLipase"/>
</dbReference>
<name>A0A6L5GTM0_9FIRM</name>
<protein>
    <submittedName>
        <fullName evidence="6">Patatin family protein</fullName>
    </submittedName>
</protein>
<dbReference type="CDD" id="cd07208">
    <property type="entry name" value="Pat_hypo_Ecoli_yjju_like"/>
    <property type="match status" value="1"/>
</dbReference>
<dbReference type="GO" id="GO:0016042">
    <property type="term" value="P:lipid catabolic process"/>
    <property type="evidence" value="ECO:0007669"/>
    <property type="project" value="UniProtKB-UniRule"/>
</dbReference>
<comment type="caution">
    <text evidence="6">The sequence shown here is derived from an EMBL/GenBank/DDBJ whole genome shotgun (WGS) entry which is preliminary data.</text>
</comment>
<feature type="short sequence motif" description="GXGXXG" evidence="4">
    <location>
        <begin position="19"/>
        <end position="24"/>
    </location>
</feature>
<keyword evidence="7" id="KW-1185">Reference proteome</keyword>
<feature type="short sequence motif" description="DGA/G" evidence="4">
    <location>
        <begin position="171"/>
        <end position="173"/>
    </location>
</feature>
<dbReference type="InterPro" id="IPR050301">
    <property type="entry name" value="NTE"/>
</dbReference>
<evidence type="ECO:0000313" key="6">
    <source>
        <dbReference type="EMBL" id="MQM73547.1"/>
    </source>
</evidence>
<dbReference type="Pfam" id="PF01734">
    <property type="entry name" value="Patatin"/>
    <property type="match status" value="1"/>
</dbReference>
<evidence type="ECO:0000256" key="4">
    <source>
        <dbReference type="PROSITE-ProRule" id="PRU01161"/>
    </source>
</evidence>
<dbReference type="PANTHER" id="PTHR14226">
    <property type="entry name" value="NEUROPATHY TARGET ESTERASE/SWISS CHEESE D.MELANOGASTER"/>
    <property type="match status" value="1"/>
</dbReference>
<keyword evidence="3 4" id="KW-0443">Lipid metabolism</keyword>
<accession>A0A6L5GTM0</accession>
<dbReference type="GO" id="GO:0016787">
    <property type="term" value="F:hydrolase activity"/>
    <property type="evidence" value="ECO:0007669"/>
    <property type="project" value="UniProtKB-UniRule"/>
</dbReference>
<dbReference type="Proteomes" id="UP000473648">
    <property type="component" value="Unassembled WGS sequence"/>
</dbReference>
<evidence type="ECO:0000256" key="1">
    <source>
        <dbReference type="ARBA" id="ARBA00022801"/>
    </source>
</evidence>
<feature type="domain" description="PNPLA" evidence="5">
    <location>
        <begin position="15"/>
        <end position="184"/>
    </location>
</feature>
<dbReference type="SUPFAM" id="SSF52151">
    <property type="entry name" value="FabD/lysophospholipase-like"/>
    <property type="match status" value="1"/>
</dbReference>
<evidence type="ECO:0000256" key="2">
    <source>
        <dbReference type="ARBA" id="ARBA00022963"/>
    </source>
</evidence>
<dbReference type="EMBL" id="VOGB01000005">
    <property type="protein sequence ID" value="MQM73547.1"/>
    <property type="molecule type" value="Genomic_DNA"/>
</dbReference>
<feature type="active site" description="Nucleophile" evidence="4">
    <location>
        <position position="48"/>
    </location>
</feature>
<dbReference type="PANTHER" id="PTHR14226:SF25">
    <property type="entry name" value="PHOSPHOESTERASE"/>
    <property type="match status" value="1"/>
</dbReference>
<dbReference type="InterPro" id="IPR002641">
    <property type="entry name" value="PNPLA_dom"/>
</dbReference>
<sequence length="294" mass="32818">MNETAQNKQAGKVAVIDVGGGQRGIYGAGVFDTCLDDKVRFDMTYGISAGSANVTSYLAGQRGRNYVYYSQYCLRKEYKSLKVLMKQHAFIDLHYVYETLSNSDGEYPLDYPAMMANPALCTVIATEAETGFPHYFTKEDFAQDQYQVIIASCSVPVFTRPAPVGSHLYFDGAISNPIPIQKAFDDGADAVVLILTRPKNFFRKTSSDKWLSKILKRHYPEAAKVFARRALTYNRQLREALELEKQGKVLIVAPDSIAGMKTLGTDPEAGEKLYQKGLKDGKAIADFVDRWQNQ</sequence>
<dbReference type="Pfam" id="PF19890">
    <property type="entry name" value="DUF6363"/>
    <property type="match status" value="1"/>
</dbReference>
<dbReference type="PROSITE" id="PS51635">
    <property type="entry name" value="PNPLA"/>
    <property type="match status" value="1"/>
</dbReference>
<feature type="short sequence motif" description="GXSXG" evidence="4">
    <location>
        <begin position="46"/>
        <end position="50"/>
    </location>
</feature>
<keyword evidence="2 4" id="KW-0442">Lipid degradation</keyword>
<evidence type="ECO:0000313" key="7">
    <source>
        <dbReference type="Proteomes" id="UP000473648"/>
    </source>
</evidence>
<dbReference type="InterPro" id="IPR045943">
    <property type="entry name" value="DUF6363"/>
</dbReference>
<dbReference type="AlphaFoldDB" id="A0A6L5GTM0"/>
<proteinExistence type="predicted"/>
<dbReference type="InterPro" id="IPR037483">
    <property type="entry name" value="YjjU-like"/>
</dbReference>
<keyword evidence="1 4" id="KW-0378">Hydrolase</keyword>